<reference evidence="9 10" key="1">
    <citation type="submission" date="2017-01" db="EMBL/GenBank/DDBJ databases">
        <authorList>
            <person name="Mah S.A."/>
            <person name="Swanson W.J."/>
            <person name="Moy G.W."/>
            <person name="Vacquier V.D."/>
        </authorList>
    </citation>
    <scope>NUCLEOTIDE SEQUENCE [LARGE SCALE GENOMIC DNA]</scope>
    <source>
        <strain evidence="9 10">GSMNP</strain>
    </source>
</reference>
<evidence type="ECO:0000256" key="4">
    <source>
        <dbReference type="ARBA" id="ARBA00022737"/>
    </source>
</evidence>
<dbReference type="InterPro" id="IPR011989">
    <property type="entry name" value="ARM-like"/>
</dbReference>
<dbReference type="EMBL" id="LSSN01000326">
    <property type="protein sequence ID" value="OMJ24517.1"/>
    <property type="molecule type" value="Genomic_DNA"/>
</dbReference>
<dbReference type="OrthoDB" id="10264595at2759"/>
<dbReference type="Pfam" id="PF01602">
    <property type="entry name" value="Adaptin_N"/>
    <property type="match status" value="1"/>
</dbReference>
<feature type="compositionally biased region" description="Basic residues" evidence="7">
    <location>
        <begin position="692"/>
        <end position="705"/>
    </location>
</feature>
<organism evidence="9 10">
    <name type="scientific">Smittium culicis</name>
    <dbReference type="NCBI Taxonomy" id="133412"/>
    <lineage>
        <taxon>Eukaryota</taxon>
        <taxon>Fungi</taxon>
        <taxon>Fungi incertae sedis</taxon>
        <taxon>Zoopagomycota</taxon>
        <taxon>Kickxellomycotina</taxon>
        <taxon>Harpellomycetes</taxon>
        <taxon>Harpellales</taxon>
        <taxon>Legeriomycetaceae</taxon>
        <taxon>Smittium</taxon>
    </lineage>
</organism>
<proteinExistence type="inferred from homology"/>
<feature type="compositionally biased region" description="Polar residues" evidence="7">
    <location>
        <begin position="582"/>
        <end position="596"/>
    </location>
</feature>
<gene>
    <name evidence="9" type="ORF">AYI70_g1525</name>
</gene>
<dbReference type="STRING" id="133412.A0A1R1YC76"/>
<keyword evidence="3" id="KW-0813">Transport</keyword>
<evidence type="ECO:0000256" key="6">
    <source>
        <dbReference type="ARBA" id="ARBA00023136"/>
    </source>
</evidence>
<evidence type="ECO:0000259" key="8">
    <source>
        <dbReference type="Pfam" id="PF01602"/>
    </source>
</evidence>
<feature type="region of interest" description="Disordered" evidence="7">
    <location>
        <begin position="685"/>
        <end position="710"/>
    </location>
</feature>
<evidence type="ECO:0000256" key="1">
    <source>
        <dbReference type="ARBA" id="ARBA00004308"/>
    </source>
</evidence>
<protein>
    <submittedName>
        <fullName evidence="9">AP-3 complex subunit delta-1</fullName>
    </submittedName>
</protein>
<feature type="domain" description="Clathrin/coatomer adaptor adaptin-like N-terminal" evidence="8">
    <location>
        <begin position="20"/>
        <end position="186"/>
    </location>
</feature>
<dbReference type="SUPFAM" id="SSF48371">
    <property type="entry name" value="ARM repeat"/>
    <property type="match status" value="1"/>
</dbReference>
<evidence type="ECO:0000256" key="5">
    <source>
        <dbReference type="ARBA" id="ARBA00022927"/>
    </source>
</evidence>
<dbReference type="GO" id="GO:0006896">
    <property type="term" value="P:Golgi to vacuole transport"/>
    <property type="evidence" value="ECO:0007669"/>
    <property type="project" value="TreeGrafter"/>
</dbReference>
<comment type="caution">
    <text evidence="9">The sequence shown here is derived from an EMBL/GenBank/DDBJ whole genome shotgun (WGS) entry which is preliminary data.</text>
</comment>
<dbReference type="GO" id="GO:0030123">
    <property type="term" value="C:AP-3 adaptor complex"/>
    <property type="evidence" value="ECO:0007669"/>
    <property type="project" value="InterPro"/>
</dbReference>
<dbReference type="AlphaFoldDB" id="A0A1R1YC76"/>
<comment type="similarity">
    <text evidence="2">Belongs to the adaptor complexes large subunit family.</text>
</comment>
<keyword evidence="5" id="KW-0653">Protein transport</keyword>
<keyword evidence="4" id="KW-0677">Repeat</keyword>
<accession>A0A1R1YC76</accession>
<evidence type="ECO:0000313" key="10">
    <source>
        <dbReference type="Proteomes" id="UP000187283"/>
    </source>
</evidence>
<dbReference type="Gene3D" id="1.25.10.10">
    <property type="entry name" value="Leucine-rich Repeat Variant"/>
    <property type="match status" value="2"/>
</dbReference>
<comment type="subcellular location">
    <subcellularLocation>
        <location evidence="1">Endomembrane system</location>
    </subcellularLocation>
</comment>
<dbReference type="GO" id="GO:0006623">
    <property type="term" value="P:protein targeting to vacuole"/>
    <property type="evidence" value="ECO:0007669"/>
    <property type="project" value="TreeGrafter"/>
</dbReference>
<dbReference type="InterPro" id="IPR002553">
    <property type="entry name" value="Clathrin/coatomer_adapt-like_N"/>
</dbReference>
<name>A0A1R1YC76_9FUNG</name>
<dbReference type="PANTHER" id="PTHR22781">
    <property type="entry name" value="DELTA ADAPTIN-RELATED"/>
    <property type="match status" value="1"/>
</dbReference>
<dbReference type="GO" id="GO:0010008">
    <property type="term" value="C:endosome membrane"/>
    <property type="evidence" value="ECO:0007669"/>
    <property type="project" value="TreeGrafter"/>
</dbReference>
<keyword evidence="6" id="KW-0472">Membrane</keyword>
<dbReference type="PANTHER" id="PTHR22781:SF12">
    <property type="entry name" value="AP-3 COMPLEX SUBUNIT DELTA-1"/>
    <property type="match status" value="1"/>
</dbReference>
<evidence type="ECO:0000256" key="7">
    <source>
        <dbReference type="SAM" id="MobiDB-lite"/>
    </source>
</evidence>
<evidence type="ECO:0000313" key="9">
    <source>
        <dbReference type="EMBL" id="OMJ24517.1"/>
    </source>
</evidence>
<evidence type="ECO:0000256" key="2">
    <source>
        <dbReference type="ARBA" id="ARBA00006613"/>
    </source>
</evidence>
<dbReference type="InterPro" id="IPR017105">
    <property type="entry name" value="AP3_complex_dsu"/>
</dbReference>
<feature type="region of interest" description="Disordered" evidence="7">
    <location>
        <begin position="574"/>
        <end position="596"/>
    </location>
</feature>
<evidence type="ECO:0000256" key="3">
    <source>
        <dbReference type="ARBA" id="ARBA00022448"/>
    </source>
</evidence>
<dbReference type="InterPro" id="IPR016024">
    <property type="entry name" value="ARM-type_fold"/>
</dbReference>
<keyword evidence="10" id="KW-1185">Reference proteome</keyword>
<sequence length="869" mass="97840">MFKSDLSDFIKGLRASKRNEDQYISNSIKKIQKEIISKDIDSKSTALSKLTYLQMLGYDMGWASFNAVEVMASDNYYQKRIGYLAAIQSFYEETDVLMLTTNLFRKDLASPDHLKVSLALEGLGEVLSPELCVDLLDSVIDVTNHRLAIIRKKAILVLHKILVKTPENSQFIIPILKEKLADHDPIQYLGLVTLTKLQENYPILAMAHFDSVLKILDDEDLSIRLRALNFIKGAANQDNLVEIVEKLLHQLENSASIIFLEDSLSKAKPVDYESSLYITESDSEDQKEDITVGVSDDQSYRKAVVETIAYICRFRNYLNVSRFDWYISSLIRLTLSAKTNSVDELLAECILDVIARVKNSRKQGVTAMFNLIICAPTGMDPKDIGYKSILNSGTPLFSVFATAAYIIGEYGNEYIQSHQLLSVLNSLLDYIADTTLDDSLLLGSLCFSMTKTLINLFNKFSEKLDGFSLDTIDSEIINELKTITSEIEVKSKRLTQNSTFGNNVFYCKELGIFMWAFEILKNKLSSFSELAASSSHSNIDNPTNLDDNMSANNTIKNASSFNIDQLELGHSPDHSIWDDQSGFDNQKSPRITPPSKSSIIEQKNMIQSEIDKINDLSLKEAIEMLKQSFCIFELNPMSKEAQKKIPVPEDLIPLLTFEKSANYLPNPVHELSELFNPEPVKEQLQYIDSSSKSKKSGHRSKRHSNKDRNRIKDDNIYYIDDGKNIRKKDSLESIEIQDLHLSSVDDIPVISLDIEGLDTANADTLQNKKLNKISKRHGNVKSLSKTLSQNQNITPIDNCVLDDEVPVESNSKSCTPELQKQISFFNTNPKSISSETGAFGIKNIYPTISNTIIKNSDFATVSIYKSELV</sequence>
<dbReference type="Proteomes" id="UP000187283">
    <property type="component" value="Unassembled WGS sequence"/>
</dbReference>